<accession>A0ABU5UIN6</accession>
<organism evidence="2 3">
    <name type="scientific">Nodularia harveyana UHCC-0300</name>
    <dbReference type="NCBI Taxonomy" id="2974287"/>
    <lineage>
        <taxon>Bacteria</taxon>
        <taxon>Bacillati</taxon>
        <taxon>Cyanobacteriota</taxon>
        <taxon>Cyanophyceae</taxon>
        <taxon>Nostocales</taxon>
        <taxon>Nodulariaceae</taxon>
        <taxon>Nodularia</taxon>
    </lineage>
</organism>
<reference evidence="2 3" key="1">
    <citation type="submission" date="2023-12" db="EMBL/GenBank/DDBJ databases">
        <title>Baltic Sea Cyanobacteria.</title>
        <authorList>
            <person name="Delbaje E."/>
            <person name="Fewer D.P."/>
            <person name="Shishido T.K."/>
        </authorList>
    </citation>
    <scope>NUCLEOTIDE SEQUENCE [LARGE SCALE GENOMIC DNA]</scope>
    <source>
        <strain evidence="2 3">UHCC-0300</strain>
    </source>
</reference>
<feature type="transmembrane region" description="Helical" evidence="1">
    <location>
        <begin position="144"/>
        <end position="166"/>
    </location>
</feature>
<name>A0ABU5UIN6_9CYAN</name>
<dbReference type="SUPFAM" id="SSF48452">
    <property type="entry name" value="TPR-like"/>
    <property type="match status" value="1"/>
</dbReference>
<dbReference type="EMBL" id="JAYGHG010000043">
    <property type="protein sequence ID" value="MEA5583433.1"/>
    <property type="molecule type" value="Genomic_DNA"/>
</dbReference>
<keyword evidence="1" id="KW-1133">Transmembrane helix</keyword>
<dbReference type="Gene3D" id="1.25.40.10">
    <property type="entry name" value="Tetratricopeptide repeat domain"/>
    <property type="match status" value="1"/>
</dbReference>
<dbReference type="RefSeq" id="WP_323197730.1">
    <property type="nucleotide sequence ID" value="NZ_JAYGHG010000043.1"/>
</dbReference>
<dbReference type="InterPro" id="IPR011990">
    <property type="entry name" value="TPR-like_helical_dom_sf"/>
</dbReference>
<evidence type="ECO:0000256" key="1">
    <source>
        <dbReference type="SAM" id="Phobius"/>
    </source>
</evidence>
<dbReference type="Proteomes" id="UP001302120">
    <property type="component" value="Unassembled WGS sequence"/>
</dbReference>
<comment type="caution">
    <text evidence="2">The sequence shown here is derived from an EMBL/GenBank/DDBJ whole genome shotgun (WGS) entry which is preliminary data.</text>
</comment>
<evidence type="ECO:0000313" key="3">
    <source>
        <dbReference type="Proteomes" id="UP001302120"/>
    </source>
</evidence>
<evidence type="ECO:0000313" key="2">
    <source>
        <dbReference type="EMBL" id="MEA5583433.1"/>
    </source>
</evidence>
<protein>
    <submittedName>
        <fullName evidence="2">Tetratricopeptide repeat protein</fullName>
    </submittedName>
</protein>
<keyword evidence="3" id="KW-1185">Reference proteome</keyword>
<keyword evidence="1" id="KW-0812">Transmembrane</keyword>
<sequence length="355" mass="41221">MKVIHQNHSQMTLRLRTWKAWILGGVLTSIGVLMVFSWPHSRVFSCQRNTNLLVTCKASITGLLWSEDTILFGKDIQGTKIKTYTRSENKSRLLLLTNEGEFYPIYTFEKYGTVKKWVEEIEIFFKDTQQQNLFIESSNRLSAFLVPGLTISVGLLIVVSFGKVVFCKIDKTLGLLTVEKYGLLGNFQAEYRIRDLRGITVQKSRKNKGTTMYRVALVMDSGEYIPFSDYYTAGFVHHQQIADRISQFLKLEPLRENDPMFSLKEDFDRFKDIAILGLMNDEKREDKLVFLQQAVMNNRNDAEANYQYGFALYVLQRYQEAKPVLEEAQRLFALSENKKKVQYIDVFLKSLNQKL</sequence>
<proteinExistence type="predicted"/>
<gene>
    <name evidence="2" type="ORF">VB620_19075</name>
</gene>
<keyword evidence="1" id="KW-0472">Membrane</keyword>
<feature type="transmembrane region" description="Helical" evidence="1">
    <location>
        <begin position="20"/>
        <end position="38"/>
    </location>
</feature>